<reference evidence="6" key="1">
    <citation type="journal article" date="2014" name="Int. J. Syst. Evol. Microbiol.">
        <title>Complete genome sequence of Corynebacterium casei LMG S-19264T (=DSM 44701T), isolated from a smear-ripened cheese.</title>
        <authorList>
            <consortium name="US DOE Joint Genome Institute (JGI-PGF)"/>
            <person name="Walter F."/>
            <person name="Albersmeier A."/>
            <person name="Kalinowski J."/>
            <person name="Ruckert C."/>
        </authorList>
    </citation>
    <scope>NUCLEOTIDE SEQUENCE</scope>
    <source>
        <strain evidence="6">CGMCC 1.15763</strain>
    </source>
</reference>
<sequence>MSRKKLIIGSVIIVSVLAVYFLYNKKEDVNAPITIKVAKGDFINEVITSGEALSSSSKKIQFPSPANLQKHNIREIKIQDLVPEGSVVKEGDYIGRLDQSEVNEKIIDAKLNLENAQSKYIQQKLDTTLSLKQERNGIKDLLFTIEESKINLKQSTYEPPASIRKLEIQIEKANRDLNTKKENYSIKKMQAEAKMVEVGTEVSKIKSKLDALIDLQKQFIIYSTDSGMITYIREWDGSKKQVGSSINPWDPSIASLPDLSKMQSKTFANEVDIRKLKKGLTVDVGFDAFPDITLKGEVIDVANVGETKRGSDIKVFQIIIKLLTEDKNVRPGMTTSNRILTDKESNVLMVPIEAIFSKDSISYTYVKSGFSVLKKQVLLGKSNNNLIIIKDGLNENEVVYLNKPKGYEDKSITLLKN</sequence>
<comment type="subcellular location">
    <subcellularLocation>
        <location evidence="1">Cell envelope</location>
    </subcellularLocation>
</comment>
<evidence type="ECO:0000259" key="5">
    <source>
        <dbReference type="Pfam" id="PF25990"/>
    </source>
</evidence>
<dbReference type="InterPro" id="IPR050465">
    <property type="entry name" value="UPF0194_transport"/>
</dbReference>
<proteinExistence type="predicted"/>
<dbReference type="RefSeq" id="WP_188599069.1">
    <property type="nucleotide sequence ID" value="NZ_BMJW01000002.1"/>
</dbReference>
<keyword evidence="4" id="KW-0472">Membrane</keyword>
<evidence type="ECO:0000313" key="7">
    <source>
        <dbReference type="Proteomes" id="UP000633278"/>
    </source>
</evidence>
<dbReference type="AlphaFoldDB" id="A0A917I151"/>
<feature type="domain" description="YknX-like beta-barrel" evidence="5">
    <location>
        <begin position="265"/>
        <end position="336"/>
    </location>
</feature>
<feature type="coiled-coil region" evidence="3">
    <location>
        <begin position="163"/>
        <end position="194"/>
    </location>
</feature>
<evidence type="ECO:0000313" key="6">
    <source>
        <dbReference type="EMBL" id="GGH00494.1"/>
    </source>
</evidence>
<feature type="transmembrane region" description="Helical" evidence="4">
    <location>
        <begin position="7"/>
        <end position="23"/>
    </location>
</feature>
<name>A0A917I151_9FLAO</name>
<dbReference type="EMBL" id="BMJW01000002">
    <property type="protein sequence ID" value="GGH00494.1"/>
    <property type="molecule type" value="Genomic_DNA"/>
</dbReference>
<dbReference type="Gene3D" id="2.40.30.170">
    <property type="match status" value="1"/>
</dbReference>
<reference evidence="6" key="2">
    <citation type="submission" date="2020-09" db="EMBL/GenBank/DDBJ databases">
        <authorList>
            <person name="Sun Q."/>
            <person name="Zhou Y."/>
        </authorList>
    </citation>
    <scope>NUCLEOTIDE SEQUENCE</scope>
    <source>
        <strain evidence="6">CGMCC 1.15763</strain>
    </source>
</reference>
<dbReference type="GO" id="GO:0030313">
    <property type="term" value="C:cell envelope"/>
    <property type="evidence" value="ECO:0007669"/>
    <property type="project" value="UniProtKB-SubCell"/>
</dbReference>
<evidence type="ECO:0000256" key="4">
    <source>
        <dbReference type="SAM" id="Phobius"/>
    </source>
</evidence>
<protein>
    <submittedName>
        <fullName evidence="6">RND transporter</fullName>
    </submittedName>
</protein>
<evidence type="ECO:0000256" key="1">
    <source>
        <dbReference type="ARBA" id="ARBA00004196"/>
    </source>
</evidence>
<dbReference type="Proteomes" id="UP000633278">
    <property type="component" value="Unassembled WGS sequence"/>
</dbReference>
<comment type="caution">
    <text evidence="6">The sequence shown here is derived from an EMBL/GenBank/DDBJ whole genome shotgun (WGS) entry which is preliminary data.</text>
</comment>
<accession>A0A917I151</accession>
<keyword evidence="4" id="KW-1133">Transmembrane helix</keyword>
<gene>
    <name evidence="6" type="ORF">GCM10011416_18800</name>
</gene>
<evidence type="ECO:0000256" key="2">
    <source>
        <dbReference type="ARBA" id="ARBA00023054"/>
    </source>
</evidence>
<dbReference type="Pfam" id="PF25990">
    <property type="entry name" value="Beta-barrel_YknX"/>
    <property type="match status" value="1"/>
</dbReference>
<organism evidence="6 7">
    <name type="scientific">Polaribacter pacificus</name>
    <dbReference type="NCBI Taxonomy" id="1775173"/>
    <lineage>
        <taxon>Bacteria</taxon>
        <taxon>Pseudomonadati</taxon>
        <taxon>Bacteroidota</taxon>
        <taxon>Flavobacteriia</taxon>
        <taxon>Flavobacteriales</taxon>
        <taxon>Flavobacteriaceae</taxon>
    </lineage>
</organism>
<keyword evidence="2 3" id="KW-0175">Coiled coil</keyword>
<keyword evidence="7" id="KW-1185">Reference proteome</keyword>
<dbReference type="PANTHER" id="PTHR32347">
    <property type="entry name" value="EFFLUX SYSTEM COMPONENT YKNX-RELATED"/>
    <property type="match status" value="1"/>
</dbReference>
<dbReference type="Gene3D" id="2.40.420.20">
    <property type="match status" value="1"/>
</dbReference>
<dbReference type="InterPro" id="IPR058636">
    <property type="entry name" value="Beta-barrel_YknX"/>
</dbReference>
<keyword evidence="4" id="KW-0812">Transmembrane</keyword>
<evidence type="ECO:0000256" key="3">
    <source>
        <dbReference type="SAM" id="Coils"/>
    </source>
</evidence>